<evidence type="ECO:0000256" key="5">
    <source>
        <dbReference type="ARBA" id="ARBA00023043"/>
    </source>
</evidence>
<comment type="function">
    <text evidence="6">Induces bone resorption, acting probably through a signaling cascade which results in the secretion of factor(s) enhancing osteoclast formation and activity.</text>
</comment>
<evidence type="ECO:0000256" key="4">
    <source>
        <dbReference type="ARBA" id="ARBA00022737"/>
    </source>
</evidence>
<name>A0A915B2N7_PARUN</name>
<feature type="repeat" description="ANK" evidence="8">
    <location>
        <begin position="141"/>
        <end position="173"/>
    </location>
</feature>
<dbReference type="PANTHER" id="PTHR24155">
    <property type="entry name" value="OSTEOCLAST-STIMULATING FACTOR 1"/>
    <property type="match status" value="1"/>
</dbReference>
<evidence type="ECO:0000256" key="2">
    <source>
        <dbReference type="ARBA" id="ARBA00022443"/>
    </source>
</evidence>
<evidence type="ECO:0000259" key="10">
    <source>
        <dbReference type="PROSITE" id="PS50002"/>
    </source>
</evidence>
<dbReference type="InterPro" id="IPR002110">
    <property type="entry name" value="Ankyrin_rpt"/>
</dbReference>
<dbReference type="PANTHER" id="PTHR24155:SF10">
    <property type="entry name" value="OSTEOCLAST-STIMULATING FACTOR 1"/>
    <property type="match status" value="1"/>
</dbReference>
<keyword evidence="5 8" id="KW-0040">ANK repeat</keyword>
<dbReference type="InterPro" id="IPR001452">
    <property type="entry name" value="SH3_domain"/>
</dbReference>
<keyword evidence="4" id="KW-0677">Repeat</keyword>
<dbReference type="PROSITE" id="PS50297">
    <property type="entry name" value="ANK_REP_REGION"/>
    <property type="match status" value="2"/>
</dbReference>
<keyword evidence="2 9" id="KW-0728">SH3 domain</keyword>
<dbReference type="SMART" id="SM00248">
    <property type="entry name" value="ANK"/>
    <property type="match status" value="3"/>
</dbReference>
<dbReference type="SUPFAM" id="SSF50044">
    <property type="entry name" value="SH3-domain"/>
    <property type="match status" value="1"/>
</dbReference>
<comment type="subcellular location">
    <subcellularLocation>
        <location evidence="1">Cytoplasm</location>
    </subcellularLocation>
</comment>
<dbReference type="InterPro" id="IPR036028">
    <property type="entry name" value="SH3-like_dom_sf"/>
</dbReference>
<dbReference type="GO" id="GO:0007165">
    <property type="term" value="P:signal transduction"/>
    <property type="evidence" value="ECO:0007669"/>
    <property type="project" value="TreeGrafter"/>
</dbReference>
<dbReference type="InterPro" id="IPR036770">
    <property type="entry name" value="Ankyrin_rpt-contain_sf"/>
</dbReference>
<keyword evidence="11" id="KW-1185">Reference proteome</keyword>
<dbReference type="PROSITE" id="PS50088">
    <property type="entry name" value="ANK_REPEAT"/>
    <property type="match status" value="2"/>
</dbReference>
<evidence type="ECO:0000256" key="7">
    <source>
        <dbReference type="ARBA" id="ARBA00040640"/>
    </source>
</evidence>
<evidence type="ECO:0000256" key="9">
    <source>
        <dbReference type="PROSITE-ProRule" id="PRU00192"/>
    </source>
</evidence>
<evidence type="ECO:0000313" key="11">
    <source>
        <dbReference type="Proteomes" id="UP000887569"/>
    </source>
</evidence>
<dbReference type="SUPFAM" id="SSF48403">
    <property type="entry name" value="Ankyrin repeat"/>
    <property type="match status" value="1"/>
</dbReference>
<dbReference type="PRINTS" id="PR01415">
    <property type="entry name" value="ANKYRIN"/>
</dbReference>
<evidence type="ECO:0000256" key="1">
    <source>
        <dbReference type="ARBA" id="ARBA00004496"/>
    </source>
</evidence>
<dbReference type="Gene3D" id="1.25.40.20">
    <property type="entry name" value="Ankyrin repeat-containing domain"/>
    <property type="match status" value="1"/>
</dbReference>
<evidence type="ECO:0000256" key="6">
    <source>
        <dbReference type="ARBA" id="ARBA00037432"/>
    </source>
</evidence>
<sequence>MANVAPPKPAPKPGQVVVYRALYDYTAREAREMSFNEGDLLYVSDSGRDSDWLTARCGGQTGLIPRSYVLSAEYIDYPLHDAAKRGNEQLVTECLNNAVSANSLDKSGSTALHWASYAGHTSIIRILVAVPNMCISAQNKLGDTALHAAAWKGHAECVRILLERGANTSIRNNERKRPIDIAADAECRTLIHLAMSSISQLHSVDHEYLSESDAEP</sequence>
<dbReference type="Proteomes" id="UP000887569">
    <property type="component" value="Unplaced"/>
</dbReference>
<dbReference type="SMART" id="SM00326">
    <property type="entry name" value="SH3"/>
    <property type="match status" value="1"/>
</dbReference>
<dbReference type="PRINTS" id="PR00452">
    <property type="entry name" value="SH3DOMAIN"/>
</dbReference>
<evidence type="ECO:0000256" key="8">
    <source>
        <dbReference type="PROSITE-ProRule" id="PRU00023"/>
    </source>
</evidence>
<dbReference type="Pfam" id="PF14604">
    <property type="entry name" value="SH3_9"/>
    <property type="match status" value="1"/>
</dbReference>
<dbReference type="GO" id="GO:0005737">
    <property type="term" value="C:cytoplasm"/>
    <property type="evidence" value="ECO:0007669"/>
    <property type="project" value="UniProtKB-SubCell"/>
</dbReference>
<evidence type="ECO:0000313" key="12">
    <source>
        <dbReference type="WBParaSite" id="PgR022X_g139_t07"/>
    </source>
</evidence>
<dbReference type="PROSITE" id="PS50002">
    <property type="entry name" value="SH3"/>
    <property type="match status" value="1"/>
</dbReference>
<protein>
    <recommendedName>
        <fullName evidence="7">Osteoclast-stimulating factor 1</fullName>
    </recommendedName>
</protein>
<dbReference type="Gene3D" id="2.30.30.40">
    <property type="entry name" value="SH3 Domains"/>
    <property type="match status" value="1"/>
</dbReference>
<dbReference type="AlphaFoldDB" id="A0A915B2N7"/>
<feature type="repeat" description="ANK" evidence="8">
    <location>
        <begin position="107"/>
        <end position="128"/>
    </location>
</feature>
<dbReference type="WBParaSite" id="PgR022X_g139_t07">
    <property type="protein sequence ID" value="PgR022X_g139_t07"/>
    <property type="gene ID" value="PgR022X_g139"/>
</dbReference>
<organism evidence="11 12">
    <name type="scientific">Parascaris univalens</name>
    <name type="common">Nematode worm</name>
    <dbReference type="NCBI Taxonomy" id="6257"/>
    <lineage>
        <taxon>Eukaryota</taxon>
        <taxon>Metazoa</taxon>
        <taxon>Ecdysozoa</taxon>
        <taxon>Nematoda</taxon>
        <taxon>Chromadorea</taxon>
        <taxon>Rhabditida</taxon>
        <taxon>Spirurina</taxon>
        <taxon>Ascaridomorpha</taxon>
        <taxon>Ascaridoidea</taxon>
        <taxon>Ascarididae</taxon>
        <taxon>Parascaris</taxon>
    </lineage>
</organism>
<evidence type="ECO:0000256" key="3">
    <source>
        <dbReference type="ARBA" id="ARBA00022490"/>
    </source>
</evidence>
<proteinExistence type="predicted"/>
<dbReference type="Pfam" id="PF12796">
    <property type="entry name" value="Ank_2"/>
    <property type="match status" value="1"/>
</dbReference>
<feature type="domain" description="SH3" evidence="10">
    <location>
        <begin position="14"/>
        <end position="74"/>
    </location>
</feature>
<accession>A0A915B2N7</accession>
<keyword evidence="3" id="KW-0963">Cytoplasm</keyword>
<reference evidence="12" key="1">
    <citation type="submission" date="2022-11" db="UniProtKB">
        <authorList>
            <consortium name="WormBaseParasite"/>
        </authorList>
    </citation>
    <scope>IDENTIFICATION</scope>
</reference>